<dbReference type="AlphaFoldDB" id="A0A8C6WH81"/>
<evidence type="ECO:0000256" key="1">
    <source>
        <dbReference type="ARBA" id="ARBA00004251"/>
    </source>
</evidence>
<keyword evidence="10" id="KW-0325">Glycoprotein</keyword>
<evidence type="ECO:0000256" key="3">
    <source>
        <dbReference type="ARBA" id="ARBA00022692"/>
    </source>
</evidence>
<dbReference type="InterPro" id="IPR003598">
    <property type="entry name" value="Ig_sub2"/>
</dbReference>
<evidence type="ECO:0000256" key="8">
    <source>
        <dbReference type="ARBA" id="ARBA00023136"/>
    </source>
</evidence>
<protein>
    <submittedName>
        <fullName evidence="14">Neurofascin homolog (chicken) a</fullName>
    </submittedName>
</protein>
<dbReference type="FunFam" id="2.60.40.10:FF:000005">
    <property type="entry name" value="Neuronal cell adhesion molecule"/>
    <property type="match status" value="1"/>
</dbReference>
<evidence type="ECO:0000256" key="4">
    <source>
        <dbReference type="ARBA" id="ARBA00022729"/>
    </source>
</evidence>
<evidence type="ECO:0000256" key="6">
    <source>
        <dbReference type="ARBA" id="ARBA00022889"/>
    </source>
</evidence>
<keyword evidence="11" id="KW-0393">Immunoglobulin domain</keyword>
<dbReference type="InterPro" id="IPR013098">
    <property type="entry name" value="Ig_I-set"/>
</dbReference>
<keyword evidence="6" id="KW-0130">Cell adhesion</keyword>
<feature type="domain" description="Ig-like" evidence="12">
    <location>
        <begin position="500"/>
        <end position="587"/>
    </location>
</feature>
<dbReference type="FunFam" id="2.60.40.10:FF:000038">
    <property type="entry name" value="Neuronal cell adhesion molecule"/>
    <property type="match status" value="1"/>
</dbReference>
<evidence type="ECO:0000256" key="11">
    <source>
        <dbReference type="ARBA" id="ARBA00023319"/>
    </source>
</evidence>
<evidence type="ECO:0000256" key="9">
    <source>
        <dbReference type="ARBA" id="ARBA00023157"/>
    </source>
</evidence>
<keyword evidence="8" id="KW-0472">Membrane</keyword>
<organism evidence="14 15">
    <name type="scientific">Neogobius melanostomus</name>
    <name type="common">round goby</name>
    <dbReference type="NCBI Taxonomy" id="47308"/>
    <lineage>
        <taxon>Eukaryota</taxon>
        <taxon>Metazoa</taxon>
        <taxon>Chordata</taxon>
        <taxon>Craniata</taxon>
        <taxon>Vertebrata</taxon>
        <taxon>Euteleostomi</taxon>
        <taxon>Actinopterygii</taxon>
        <taxon>Neopterygii</taxon>
        <taxon>Teleostei</taxon>
        <taxon>Neoteleostei</taxon>
        <taxon>Acanthomorphata</taxon>
        <taxon>Gobiaria</taxon>
        <taxon>Gobiiformes</taxon>
        <taxon>Gobioidei</taxon>
        <taxon>Gobiidae</taxon>
        <taxon>Benthophilinae</taxon>
        <taxon>Neogobiini</taxon>
        <taxon>Neogobius</taxon>
    </lineage>
</organism>
<feature type="domain" description="Ig-like" evidence="12">
    <location>
        <begin position="25"/>
        <end position="108"/>
    </location>
</feature>
<feature type="domain" description="Ig-like" evidence="12">
    <location>
        <begin position="122"/>
        <end position="194"/>
    </location>
</feature>
<evidence type="ECO:0000259" key="12">
    <source>
        <dbReference type="PROSITE" id="PS50835"/>
    </source>
</evidence>
<keyword evidence="9" id="KW-1015">Disulfide bond</keyword>
<dbReference type="Pfam" id="PF07679">
    <property type="entry name" value="I-set"/>
    <property type="match status" value="3"/>
</dbReference>
<dbReference type="SMART" id="SM00408">
    <property type="entry name" value="IGc2"/>
    <property type="match status" value="4"/>
</dbReference>
<evidence type="ECO:0000313" key="15">
    <source>
        <dbReference type="Proteomes" id="UP000694523"/>
    </source>
</evidence>
<dbReference type="Ensembl" id="ENSNMLT00000008137.1">
    <property type="protein sequence ID" value="ENSNMLP00000007142.1"/>
    <property type="gene ID" value="ENSNMLG00000003914.1"/>
</dbReference>
<dbReference type="SMART" id="SM00060">
    <property type="entry name" value="FN3"/>
    <property type="match status" value="1"/>
</dbReference>
<keyword evidence="15" id="KW-1185">Reference proteome</keyword>
<dbReference type="FunFam" id="2.60.40.10:FF:000238">
    <property type="entry name" value="Neuronal cell adhesion molecule"/>
    <property type="match status" value="1"/>
</dbReference>
<dbReference type="FunFam" id="2.60.40.10:FF:000078">
    <property type="entry name" value="Neuronal cell adhesion molecule"/>
    <property type="match status" value="1"/>
</dbReference>
<feature type="domain" description="Fibronectin type-III" evidence="13">
    <location>
        <begin position="582"/>
        <end position="672"/>
    </location>
</feature>
<feature type="domain" description="Ig-like" evidence="12">
    <location>
        <begin position="414"/>
        <end position="496"/>
    </location>
</feature>
<reference evidence="14" key="1">
    <citation type="submission" date="2025-08" db="UniProtKB">
        <authorList>
            <consortium name="Ensembl"/>
        </authorList>
    </citation>
    <scope>IDENTIFICATION</scope>
</reference>
<dbReference type="PANTHER" id="PTHR44170">
    <property type="entry name" value="PROTEIN SIDEKICK"/>
    <property type="match status" value="1"/>
</dbReference>
<dbReference type="GO" id="GO:0007411">
    <property type="term" value="P:axon guidance"/>
    <property type="evidence" value="ECO:0007669"/>
    <property type="project" value="TreeGrafter"/>
</dbReference>
<dbReference type="Proteomes" id="UP000694523">
    <property type="component" value="Unplaced"/>
</dbReference>
<evidence type="ECO:0000256" key="2">
    <source>
        <dbReference type="ARBA" id="ARBA00022475"/>
    </source>
</evidence>
<dbReference type="InterPro" id="IPR007110">
    <property type="entry name" value="Ig-like_dom"/>
</dbReference>
<keyword evidence="4" id="KW-0732">Signal</keyword>
<dbReference type="SMART" id="SM00409">
    <property type="entry name" value="IG"/>
    <property type="match status" value="6"/>
</dbReference>
<sequence>PQQLCSCLSVLISAGRIHVYLRQPPTIVKQSVKDYIVDPRDNILIECEAKGNPQPTNGKFFNIGKDPRVNMRKRSGTLDISFRSGERPEDYEGVYQCFASNDLGVALSHKIQLHVSKAPLWPKEQPKPVPVTEGSSLVLPCNPPPGLPPPTTFWMSSTMTSIEQDQRVSMGLNGDLYFSHVLSRDAQTDYSCNARFLFTIQQKNPFTLRVQTSEYNCISIYKSTPSFLSPLGTESSKTVLRDQQLLLECIAAGRPTPTISWFKKGGELPENKATLENFNKTLRVSSVSEEDAGEYVCMATNRLGSIRHAISVHVKAAPYWLDKPTNLVLAPDENGRLVCRANGNPKPTIQWLVNGQPLNSEPQSPHLLGDTILFRSVQMGSSAVYQCNASNQHGYLLANAFLNVLDMPPRMLGPKNQVIKVIENNRTFLDCPFFGSPLPDLRWFKNGQGSGLDGGHYRVYINGTLEIKRTRAEDEGTYTCVANSILGTAENQVQLQVKEPTRIVRAPEHQSAVRGSTVRLDCKVKADPSLALSVSWSKDDAPLHLGWRFRKDEDSLTISDVQEGDEGTYTCTAWTSIDRDEASGRLTVLERPDAPTDLELSDPAARSVRLTWIPGNDHRSPITGVCTAAPWWTHETTALSPFINYHFRVIAINGVGRSEPSLPSLPYKTSGAGQCSVEIVNETKFLGVIIDSKLSWKPHVRHIKTKSQKASQL</sequence>
<dbReference type="InterPro" id="IPR003961">
    <property type="entry name" value="FN3_dom"/>
</dbReference>
<dbReference type="FunFam" id="2.60.40.10:FF:000347">
    <property type="entry name" value="Neuronal cell adhesion molecule"/>
    <property type="match status" value="1"/>
</dbReference>
<dbReference type="Gene3D" id="2.60.40.10">
    <property type="entry name" value="Immunoglobulins"/>
    <property type="match status" value="8"/>
</dbReference>
<evidence type="ECO:0000256" key="5">
    <source>
        <dbReference type="ARBA" id="ARBA00022737"/>
    </source>
</evidence>
<comment type="subcellular location">
    <subcellularLocation>
        <location evidence="1">Cell membrane</location>
        <topology evidence="1">Single-pass type I membrane protein</topology>
    </subcellularLocation>
</comment>
<evidence type="ECO:0000256" key="7">
    <source>
        <dbReference type="ARBA" id="ARBA00022989"/>
    </source>
</evidence>
<feature type="domain" description="Ig-like" evidence="12">
    <location>
        <begin position="225"/>
        <end position="313"/>
    </location>
</feature>
<name>A0A8C6WH81_9GOBI</name>
<dbReference type="PANTHER" id="PTHR44170:SF12">
    <property type="entry name" value="NEUROFASCIN"/>
    <property type="match status" value="1"/>
</dbReference>
<dbReference type="InterPro" id="IPR036179">
    <property type="entry name" value="Ig-like_dom_sf"/>
</dbReference>
<dbReference type="Pfam" id="PF13927">
    <property type="entry name" value="Ig_3"/>
    <property type="match status" value="1"/>
</dbReference>
<dbReference type="SUPFAM" id="SSF48726">
    <property type="entry name" value="Immunoglobulin"/>
    <property type="match status" value="6"/>
</dbReference>
<keyword evidence="5" id="KW-0677">Repeat</keyword>
<dbReference type="InterPro" id="IPR036116">
    <property type="entry name" value="FN3_sf"/>
</dbReference>
<dbReference type="GO" id="GO:0005886">
    <property type="term" value="C:plasma membrane"/>
    <property type="evidence" value="ECO:0007669"/>
    <property type="project" value="UniProtKB-SubCell"/>
</dbReference>
<dbReference type="InterPro" id="IPR003599">
    <property type="entry name" value="Ig_sub"/>
</dbReference>
<proteinExistence type="predicted"/>
<dbReference type="FunFam" id="2.60.40.10:FF:000114">
    <property type="entry name" value="Neuronal cell adhesion molecule"/>
    <property type="match status" value="1"/>
</dbReference>
<evidence type="ECO:0000256" key="10">
    <source>
        <dbReference type="ARBA" id="ARBA00023180"/>
    </source>
</evidence>
<dbReference type="GO" id="GO:0098632">
    <property type="term" value="F:cell-cell adhesion mediator activity"/>
    <property type="evidence" value="ECO:0007669"/>
    <property type="project" value="TreeGrafter"/>
</dbReference>
<dbReference type="PROSITE" id="PS50853">
    <property type="entry name" value="FN3"/>
    <property type="match status" value="1"/>
</dbReference>
<evidence type="ECO:0000259" key="13">
    <source>
        <dbReference type="PROSITE" id="PS50853"/>
    </source>
</evidence>
<accession>A0A8C6WH81</accession>
<dbReference type="GO" id="GO:0030424">
    <property type="term" value="C:axon"/>
    <property type="evidence" value="ECO:0007669"/>
    <property type="project" value="TreeGrafter"/>
</dbReference>
<dbReference type="GO" id="GO:0007420">
    <property type="term" value="P:brain development"/>
    <property type="evidence" value="ECO:0007669"/>
    <property type="project" value="TreeGrafter"/>
</dbReference>
<dbReference type="PROSITE" id="PS50835">
    <property type="entry name" value="IG_LIKE"/>
    <property type="match status" value="6"/>
</dbReference>
<keyword evidence="7" id="KW-1133">Transmembrane helix</keyword>
<feature type="domain" description="Ig-like" evidence="12">
    <location>
        <begin position="318"/>
        <end position="403"/>
    </location>
</feature>
<keyword evidence="3" id="KW-0812">Transmembrane</keyword>
<dbReference type="CDD" id="cd00063">
    <property type="entry name" value="FN3"/>
    <property type="match status" value="1"/>
</dbReference>
<dbReference type="InterPro" id="IPR013783">
    <property type="entry name" value="Ig-like_fold"/>
</dbReference>
<dbReference type="SUPFAM" id="SSF49265">
    <property type="entry name" value="Fibronectin type III"/>
    <property type="match status" value="1"/>
</dbReference>
<reference evidence="14" key="2">
    <citation type="submission" date="2025-09" db="UniProtKB">
        <authorList>
            <consortium name="Ensembl"/>
        </authorList>
    </citation>
    <scope>IDENTIFICATION</scope>
</reference>
<keyword evidence="2" id="KW-1003">Cell membrane</keyword>
<evidence type="ECO:0000313" key="14">
    <source>
        <dbReference type="Ensembl" id="ENSNMLP00000007142.1"/>
    </source>
</evidence>